<protein>
    <recommendedName>
        <fullName evidence="5">ditrans,polycis-polyprenyl diphosphate synthase [(2E,6E)-farnesyldiphosphate specific]</fullName>
        <ecNumber evidence="5">2.5.1.87</ecNumber>
    </recommendedName>
</protein>
<keyword evidence="15" id="KW-1185">Reference proteome</keyword>
<dbReference type="PANTHER" id="PTHR21528">
    <property type="entry name" value="DEHYDRODOLICHYL DIPHOSPHATE SYNTHASE COMPLEX SUBUNIT NUS1"/>
    <property type="match status" value="1"/>
</dbReference>
<evidence type="ECO:0000313" key="15">
    <source>
        <dbReference type="Proteomes" id="UP000383932"/>
    </source>
</evidence>
<keyword evidence="7" id="KW-0812">Transmembrane</keyword>
<evidence type="ECO:0000256" key="13">
    <source>
        <dbReference type="SAM" id="SignalP"/>
    </source>
</evidence>
<evidence type="ECO:0000256" key="6">
    <source>
        <dbReference type="ARBA" id="ARBA00022679"/>
    </source>
</evidence>
<dbReference type="GO" id="GO:1904423">
    <property type="term" value="C:dehydrodolichyl diphosphate synthase complex"/>
    <property type="evidence" value="ECO:0007669"/>
    <property type="project" value="InterPro"/>
</dbReference>
<evidence type="ECO:0000313" key="14">
    <source>
        <dbReference type="EMBL" id="KAB5594054.1"/>
    </source>
</evidence>
<dbReference type="PANTHER" id="PTHR21528:SF0">
    <property type="entry name" value="DEHYDRODOLICHYL DIPHOSPHATE SYNTHASE COMPLEX SUBUNIT NUS1"/>
    <property type="match status" value="1"/>
</dbReference>
<keyword evidence="10" id="KW-1133">Transmembrane helix</keyword>
<keyword evidence="11" id="KW-0472">Membrane</keyword>
<dbReference type="GO" id="GO:0005789">
    <property type="term" value="C:endoplasmic reticulum membrane"/>
    <property type="evidence" value="ECO:0007669"/>
    <property type="project" value="UniProtKB-SubCell"/>
</dbReference>
<dbReference type="Gene3D" id="3.40.1180.10">
    <property type="entry name" value="Decaprenyl diphosphate synthase-like"/>
    <property type="match status" value="1"/>
</dbReference>
<proteinExistence type="inferred from homology"/>
<keyword evidence="6" id="KW-0808">Transferase</keyword>
<dbReference type="AlphaFoldDB" id="A0A5N5QQS8"/>
<dbReference type="InterPro" id="IPR038887">
    <property type="entry name" value="Nus1/NgBR"/>
</dbReference>
<comment type="catalytic activity">
    <reaction evidence="12">
        <text>n isopentenyl diphosphate + (2E,6E)-farnesyl diphosphate = a di-trans,poly-cis-polyprenyl diphosphate + n diphosphate</text>
        <dbReference type="Rhea" id="RHEA:53008"/>
        <dbReference type="Rhea" id="RHEA-COMP:19494"/>
        <dbReference type="ChEBI" id="CHEBI:33019"/>
        <dbReference type="ChEBI" id="CHEBI:128769"/>
        <dbReference type="ChEBI" id="CHEBI:136960"/>
        <dbReference type="ChEBI" id="CHEBI:175763"/>
        <dbReference type="EC" id="2.5.1.87"/>
    </reaction>
</comment>
<keyword evidence="13" id="KW-0732">Signal</keyword>
<dbReference type="Proteomes" id="UP000383932">
    <property type="component" value="Unassembled WGS sequence"/>
</dbReference>
<comment type="caution">
    <text evidence="14">The sequence shown here is derived from an EMBL/GenBank/DDBJ whole genome shotgun (WGS) entry which is preliminary data.</text>
</comment>
<evidence type="ECO:0000256" key="9">
    <source>
        <dbReference type="ARBA" id="ARBA00022842"/>
    </source>
</evidence>
<reference evidence="14 15" key="1">
    <citation type="journal article" date="2019" name="Fungal Biol. Biotechnol.">
        <title>Draft genome sequence of fastidious pathogen Ceratobasidium theobromae, which causes vascular-streak dieback in Theobroma cacao.</title>
        <authorList>
            <person name="Ali S.S."/>
            <person name="Asman A."/>
            <person name="Shao J."/>
            <person name="Firmansyah A.P."/>
            <person name="Susilo A.W."/>
            <person name="Rosmana A."/>
            <person name="McMahon P."/>
            <person name="Junaid M."/>
            <person name="Guest D."/>
            <person name="Kheng T.Y."/>
            <person name="Meinhardt L.W."/>
            <person name="Bailey B.A."/>
        </authorList>
    </citation>
    <scope>NUCLEOTIDE SEQUENCE [LARGE SCALE GENOMIC DNA]</scope>
    <source>
        <strain evidence="14 15">CT2</strain>
    </source>
</reference>
<evidence type="ECO:0000256" key="12">
    <source>
        <dbReference type="ARBA" id="ARBA00047353"/>
    </source>
</evidence>
<keyword evidence="8" id="KW-0256">Endoplasmic reticulum</keyword>
<organism evidence="14 15">
    <name type="scientific">Ceratobasidium theobromae</name>
    <dbReference type="NCBI Taxonomy" id="1582974"/>
    <lineage>
        <taxon>Eukaryota</taxon>
        <taxon>Fungi</taxon>
        <taxon>Dikarya</taxon>
        <taxon>Basidiomycota</taxon>
        <taxon>Agaricomycotina</taxon>
        <taxon>Agaricomycetes</taxon>
        <taxon>Cantharellales</taxon>
        <taxon>Ceratobasidiaceae</taxon>
        <taxon>Ceratobasidium</taxon>
    </lineage>
</organism>
<evidence type="ECO:0000256" key="7">
    <source>
        <dbReference type="ARBA" id="ARBA00022692"/>
    </source>
</evidence>
<comment type="subcellular location">
    <subcellularLocation>
        <location evidence="2">Endoplasmic reticulum membrane</location>
    </subcellularLocation>
</comment>
<dbReference type="UniPathway" id="UPA00378"/>
<evidence type="ECO:0000256" key="11">
    <source>
        <dbReference type="ARBA" id="ARBA00023136"/>
    </source>
</evidence>
<feature type="signal peptide" evidence="13">
    <location>
        <begin position="1"/>
        <end position="17"/>
    </location>
</feature>
<dbReference type="OrthoDB" id="3057168at2759"/>
<evidence type="ECO:0000256" key="4">
    <source>
        <dbReference type="ARBA" id="ARBA00005432"/>
    </source>
</evidence>
<evidence type="ECO:0000256" key="10">
    <source>
        <dbReference type="ARBA" id="ARBA00022989"/>
    </source>
</evidence>
<comment type="cofactor">
    <cofactor evidence="1">
        <name>Mg(2+)</name>
        <dbReference type="ChEBI" id="CHEBI:18420"/>
    </cofactor>
</comment>
<dbReference type="GO" id="GO:0045547">
    <property type="term" value="F:ditrans,polycis-polyprenyl diphosphate synthase [(2E,6E)-farnesyl diphosphate specific] activity"/>
    <property type="evidence" value="ECO:0007669"/>
    <property type="project" value="UniProtKB-EC"/>
</dbReference>
<evidence type="ECO:0000256" key="2">
    <source>
        <dbReference type="ARBA" id="ARBA00004586"/>
    </source>
</evidence>
<comment type="similarity">
    <text evidence="4">Belongs to the UPP synthase family.</text>
</comment>
<name>A0A5N5QQS8_9AGAM</name>
<dbReference type="InterPro" id="IPR036424">
    <property type="entry name" value="UPP_synth-like_sf"/>
</dbReference>
<dbReference type="SUPFAM" id="SSF64005">
    <property type="entry name" value="Undecaprenyl diphosphate synthase"/>
    <property type="match status" value="1"/>
</dbReference>
<evidence type="ECO:0000256" key="5">
    <source>
        <dbReference type="ARBA" id="ARBA00012596"/>
    </source>
</evidence>
<keyword evidence="9" id="KW-0460">Magnesium</keyword>
<feature type="chain" id="PRO_5024282983" description="ditrans,polycis-polyprenyl diphosphate synthase [(2E,6E)-farnesyldiphosphate specific]" evidence="13">
    <location>
        <begin position="18"/>
        <end position="303"/>
    </location>
</feature>
<gene>
    <name evidence="14" type="ORF">CTheo_2523</name>
</gene>
<dbReference type="EC" id="2.5.1.87" evidence="5"/>
<accession>A0A5N5QQS8</accession>
<evidence type="ECO:0000256" key="1">
    <source>
        <dbReference type="ARBA" id="ARBA00001946"/>
    </source>
</evidence>
<evidence type="ECO:0000256" key="3">
    <source>
        <dbReference type="ARBA" id="ARBA00004922"/>
    </source>
</evidence>
<evidence type="ECO:0000256" key="8">
    <source>
        <dbReference type="ARBA" id="ARBA00022824"/>
    </source>
</evidence>
<comment type="pathway">
    <text evidence="3">Protein modification; protein glycosylation.</text>
</comment>
<dbReference type="EMBL" id="SSOP01000026">
    <property type="protein sequence ID" value="KAB5594054.1"/>
    <property type="molecule type" value="Genomic_DNA"/>
</dbReference>
<sequence length="303" mass="33587">MGILGFILLSILHICYALTRAIQALVKHINRRTQSRDLHSTREKVPAHIALVLAHGDAQKRHGQLSVEDVRAMLDSVLRVAEWSQAVGVTKLTVYDREAVLVSNAGYLRRQLVPTQQIESVGSTLKPVKFETHLLTPPPSDVSTEATEVESDTEDPLNFGSTQFTVPASSATGQPMCINVISDKDGRTEVALCARQIAAFQKNQENPLDSASLFQLDINTLDAVLEAKLQSPDMLLVHSMAPGLFKRPLELHAFPPWQIRLTEMHHSQVRTFLPFGKSYTVVEEAAFARALDIYSDAEFRLGK</sequence>